<accession>A0ABT3WZM0</accession>
<dbReference type="InterPro" id="IPR016181">
    <property type="entry name" value="Acyl_CoA_acyltransferase"/>
</dbReference>
<sequence length="183" mass="20660">MLTHTLSPDAHLRLLEEADADELYALLDANRAHLRRWLPFLDSTTSPADSLGFIRSTRKQVSDNQGYSLAIVYKGRIVGCCGYHNINWINKKTSIGYWLAEDAQGKGLVTAAVRALLDNAFHNWGLNRVEIRAAVANEKSQAIPRRLGFTEEGIVKESEWLYDRYVDHIAFAMLAGDWKRTGQ</sequence>
<gene>
    <name evidence="2" type="ORF">OS242_09030</name>
</gene>
<evidence type="ECO:0000313" key="3">
    <source>
        <dbReference type="Proteomes" id="UP001208017"/>
    </source>
</evidence>
<keyword evidence="3" id="KW-1185">Reference proteome</keyword>
<dbReference type="PANTHER" id="PTHR43441:SF12">
    <property type="entry name" value="RIBOSOMAL N-ACETYLTRANSFERASE YDAF-RELATED"/>
    <property type="match status" value="1"/>
</dbReference>
<dbReference type="SUPFAM" id="SSF55729">
    <property type="entry name" value="Acyl-CoA N-acyltransferases (Nat)"/>
    <property type="match status" value="1"/>
</dbReference>
<dbReference type="EMBL" id="JAPMLT010000003">
    <property type="protein sequence ID" value="MCX7570107.1"/>
    <property type="molecule type" value="Genomic_DNA"/>
</dbReference>
<protein>
    <submittedName>
        <fullName evidence="2">GNAT family protein</fullName>
    </submittedName>
</protein>
<dbReference type="Gene3D" id="3.40.630.30">
    <property type="match status" value="1"/>
</dbReference>
<name>A0ABT3WZM0_9BACL</name>
<feature type="domain" description="N-acetyltransferase" evidence="1">
    <location>
        <begin position="10"/>
        <end position="167"/>
    </location>
</feature>
<organism evidence="2 3">
    <name type="scientific">Tumebacillus lacus</name>
    <dbReference type="NCBI Taxonomy" id="2995335"/>
    <lineage>
        <taxon>Bacteria</taxon>
        <taxon>Bacillati</taxon>
        <taxon>Bacillota</taxon>
        <taxon>Bacilli</taxon>
        <taxon>Bacillales</taxon>
        <taxon>Alicyclobacillaceae</taxon>
        <taxon>Tumebacillus</taxon>
    </lineage>
</organism>
<dbReference type="Pfam" id="PF13302">
    <property type="entry name" value="Acetyltransf_3"/>
    <property type="match status" value="1"/>
</dbReference>
<evidence type="ECO:0000259" key="1">
    <source>
        <dbReference type="PROSITE" id="PS51186"/>
    </source>
</evidence>
<dbReference type="CDD" id="cd04301">
    <property type="entry name" value="NAT_SF"/>
    <property type="match status" value="1"/>
</dbReference>
<reference evidence="2 3" key="1">
    <citation type="submission" date="2022-11" db="EMBL/GenBank/DDBJ databases">
        <title>Study of microbial diversity in lake waters.</title>
        <authorList>
            <person name="Zhang J."/>
        </authorList>
    </citation>
    <scope>NUCLEOTIDE SEQUENCE [LARGE SCALE GENOMIC DNA]</scope>
    <source>
        <strain evidence="2 3">DT12</strain>
    </source>
</reference>
<proteinExistence type="predicted"/>
<dbReference type="PANTHER" id="PTHR43441">
    <property type="entry name" value="RIBOSOMAL-PROTEIN-SERINE ACETYLTRANSFERASE"/>
    <property type="match status" value="1"/>
</dbReference>
<dbReference type="RefSeq" id="WP_267151349.1">
    <property type="nucleotide sequence ID" value="NZ_JAPMLT010000003.1"/>
</dbReference>
<comment type="caution">
    <text evidence="2">The sequence shown here is derived from an EMBL/GenBank/DDBJ whole genome shotgun (WGS) entry which is preliminary data.</text>
</comment>
<dbReference type="Proteomes" id="UP001208017">
    <property type="component" value="Unassembled WGS sequence"/>
</dbReference>
<dbReference type="InterPro" id="IPR000182">
    <property type="entry name" value="GNAT_dom"/>
</dbReference>
<dbReference type="InterPro" id="IPR051908">
    <property type="entry name" value="Ribosomal_N-acetyltransferase"/>
</dbReference>
<dbReference type="PROSITE" id="PS51186">
    <property type="entry name" value="GNAT"/>
    <property type="match status" value="1"/>
</dbReference>
<evidence type="ECO:0000313" key="2">
    <source>
        <dbReference type="EMBL" id="MCX7570107.1"/>
    </source>
</evidence>